<evidence type="ECO:0000313" key="2">
    <source>
        <dbReference type="Proteomes" id="UP001175211"/>
    </source>
</evidence>
<evidence type="ECO:0000313" key="1">
    <source>
        <dbReference type="EMBL" id="KAK0464736.1"/>
    </source>
</evidence>
<accession>A0AA39NFL6</accession>
<reference evidence="1" key="1">
    <citation type="submission" date="2023-06" db="EMBL/GenBank/DDBJ databases">
        <authorList>
            <consortium name="Lawrence Berkeley National Laboratory"/>
            <person name="Ahrendt S."/>
            <person name="Sahu N."/>
            <person name="Indic B."/>
            <person name="Wong-Bajracharya J."/>
            <person name="Merenyi Z."/>
            <person name="Ke H.-M."/>
            <person name="Monk M."/>
            <person name="Kocsube S."/>
            <person name="Drula E."/>
            <person name="Lipzen A."/>
            <person name="Balint B."/>
            <person name="Henrissat B."/>
            <person name="Andreopoulos B."/>
            <person name="Martin F.M."/>
            <person name="Harder C.B."/>
            <person name="Rigling D."/>
            <person name="Ford K.L."/>
            <person name="Foster G.D."/>
            <person name="Pangilinan J."/>
            <person name="Papanicolaou A."/>
            <person name="Barry K."/>
            <person name="LaButti K."/>
            <person name="Viragh M."/>
            <person name="Koriabine M."/>
            <person name="Yan M."/>
            <person name="Riley R."/>
            <person name="Champramary S."/>
            <person name="Plett K.L."/>
            <person name="Tsai I.J."/>
            <person name="Slot J."/>
            <person name="Sipos G."/>
            <person name="Plett J."/>
            <person name="Nagy L.G."/>
            <person name="Grigoriev I.V."/>
        </authorList>
    </citation>
    <scope>NUCLEOTIDE SEQUENCE</scope>
    <source>
        <strain evidence="1">CCBAS 213</strain>
    </source>
</reference>
<protein>
    <submittedName>
        <fullName evidence="1">Uncharacterized protein</fullName>
    </submittedName>
</protein>
<dbReference type="GeneID" id="85352857"/>
<dbReference type="Proteomes" id="UP001175211">
    <property type="component" value="Unassembled WGS sequence"/>
</dbReference>
<organism evidence="1 2">
    <name type="scientific">Armillaria tabescens</name>
    <name type="common">Ringless honey mushroom</name>
    <name type="synonym">Agaricus tabescens</name>
    <dbReference type="NCBI Taxonomy" id="1929756"/>
    <lineage>
        <taxon>Eukaryota</taxon>
        <taxon>Fungi</taxon>
        <taxon>Dikarya</taxon>
        <taxon>Basidiomycota</taxon>
        <taxon>Agaricomycotina</taxon>
        <taxon>Agaricomycetes</taxon>
        <taxon>Agaricomycetidae</taxon>
        <taxon>Agaricales</taxon>
        <taxon>Marasmiineae</taxon>
        <taxon>Physalacriaceae</taxon>
        <taxon>Desarmillaria</taxon>
    </lineage>
</organism>
<keyword evidence="2" id="KW-1185">Reference proteome</keyword>
<dbReference type="EMBL" id="JAUEPS010000006">
    <property type="protein sequence ID" value="KAK0464736.1"/>
    <property type="molecule type" value="Genomic_DNA"/>
</dbReference>
<sequence>MANITRSSKAGNEWTSNDLNAYNISITFQDALTFFDETALPAPSVHQEILTAPTADQCVLQPPRTTRTRNSTLRPGGFGTLSHSFRYIHRPRAIRTRKKLRFFICRESKYSLLDVCILDRDTDDVILLVQEDKQLGQGDGHARLVAGAIAAFQVGNAQRREVGLTTLDSRTQVIPGIIMVGTSPTFFKIPVTRQLAVCVEFGRSPLAPTIVTGHVPDIPRPNRRFSEGMRHLANRRVILQCYEAFKKFVV</sequence>
<gene>
    <name evidence="1" type="ORF">EV420DRAFT_1476132</name>
</gene>
<dbReference type="RefSeq" id="XP_060335857.1">
    <property type="nucleotide sequence ID" value="XM_060469309.1"/>
</dbReference>
<proteinExistence type="predicted"/>
<name>A0AA39NFL6_ARMTA</name>
<dbReference type="AlphaFoldDB" id="A0AA39NFL6"/>
<comment type="caution">
    <text evidence="1">The sequence shown here is derived from an EMBL/GenBank/DDBJ whole genome shotgun (WGS) entry which is preliminary data.</text>
</comment>